<sequence>MRAPSAAQVAVVAMLPPLTMNLAVGLQPVFSDGSRLPPAQAGALVGLYALGLGLGQFLAGNAADHWGRRPTLLAGLALATVATLLGTLADAAPLLLASRLLAGLGLATALVVPRACLRDVHAGQSLQRAMAVLSMVFALAPAITPPLAWAATELWSWRAALGLGAALVTIALVASWHGFPETRPPGTRPPSLAAWAALQRHAGVRRTVLAFACAAAPFFVIAALGPAALQSSVGFSPGAAALLLGGTYLGFAMGSQWVRHRAATPGAHHVALGIGLVAAGALLLAATLAWPATALWILGLTLYAIGHGVVFPASFSLVLQDVPHQAGIAAAAIGTVHMVAGACSAWIAGALPLAPHPMLVLAVGATAGASALAWWRMPRPAVAPAR</sequence>
<feature type="transmembrane region" description="Helical" evidence="6">
    <location>
        <begin position="354"/>
        <end position="375"/>
    </location>
</feature>
<dbReference type="AlphaFoldDB" id="A0A6N8IRA6"/>
<evidence type="ECO:0000256" key="4">
    <source>
        <dbReference type="ARBA" id="ARBA00022989"/>
    </source>
</evidence>
<feature type="transmembrane region" description="Helical" evidence="6">
    <location>
        <begin position="296"/>
        <end position="319"/>
    </location>
</feature>
<feature type="transmembrane region" description="Helical" evidence="6">
    <location>
        <begin position="41"/>
        <end position="59"/>
    </location>
</feature>
<evidence type="ECO:0000256" key="2">
    <source>
        <dbReference type="ARBA" id="ARBA00022475"/>
    </source>
</evidence>
<name>A0A6N8IRA6_9BURK</name>
<protein>
    <submittedName>
        <fullName evidence="8">MFS transporter</fullName>
    </submittedName>
</protein>
<organism evidence="8 9">
    <name type="scientific">Ramlibacter pinisoli</name>
    <dbReference type="NCBI Taxonomy" id="2682844"/>
    <lineage>
        <taxon>Bacteria</taxon>
        <taxon>Pseudomonadati</taxon>
        <taxon>Pseudomonadota</taxon>
        <taxon>Betaproteobacteria</taxon>
        <taxon>Burkholderiales</taxon>
        <taxon>Comamonadaceae</taxon>
        <taxon>Ramlibacter</taxon>
    </lineage>
</organism>
<dbReference type="Proteomes" id="UP000469385">
    <property type="component" value="Unassembled WGS sequence"/>
</dbReference>
<feature type="transmembrane region" description="Helical" evidence="6">
    <location>
        <begin position="208"/>
        <end position="229"/>
    </location>
</feature>
<evidence type="ECO:0000259" key="7">
    <source>
        <dbReference type="PROSITE" id="PS50850"/>
    </source>
</evidence>
<dbReference type="InterPro" id="IPR050189">
    <property type="entry name" value="MFS_Efflux_Transporters"/>
</dbReference>
<feature type="transmembrane region" description="Helical" evidence="6">
    <location>
        <begin position="129"/>
        <end position="149"/>
    </location>
</feature>
<dbReference type="RefSeq" id="WP_157396724.1">
    <property type="nucleotide sequence ID" value="NZ_WSEL01000003.1"/>
</dbReference>
<comment type="subcellular location">
    <subcellularLocation>
        <location evidence="1">Cell membrane</location>
        <topology evidence="1">Multi-pass membrane protein</topology>
    </subcellularLocation>
</comment>
<feature type="transmembrane region" description="Helical" evidence="6">
    <location>
        <begin position="326"/>
        <end position="348"/>
    </location>
</feature>
<feature type="transmembrane region" description="Helical" evidence="6">
    <location>
        <begin position="235"/>
        <end position="258"/>
    </location>
</feature>
<feature type="domain" description="Major facilitator superfamily (MFS) profile" evidence="7">
    <location>
        <begin position="1"/>
        <end position="381"/>
    </location>
</feature>
<feature type="transmembrane region" description="Helical" evidence="6">
    <location>
        <begin position="155"/>
        <end position="179"/>
    </location>
</feature>
<gene>
    <name evidence="8" type="ORF">GON04_04270</name>
</gene>
<dbReference type="PANTHER" id="PTHR43124:SF3">
    <property type="entry name" value="CHLORAMPHENICOL EFFLUX PUMP RV0191"/>
    <property type="match status" value="1"/>
</dbReference>
<dbReference type="GO" id="GO:0005886">
    <property type="term" value="C:plasma membrane"/>
    <property type="evidence" value="ECO:0007669"/>
    <property type="project" value="UniProtKB-SubCell"/>
</dbReference>
<evidence type="ECO:0000256" key="6">
    <source>
        <dbReference type="SAM" id="Phobius"/>
    </source>
</evidence>
<dbReference type="EMBL" id="WSEL01000003">
    <property type="protein sequence ID" value="MVQ28646.1"/>
    <property type="molecule type" value="Genomic_DNA"/>
</dbReference>
<evidence type="ECO:0000256" key="3">
    <source>
        <dbReference type="ARBA" id="ARBA00022692"/>
    </source>
</evidence>
<proteinExistence type="predicted"/>
<keyword evidence="3 6" id="KW-0812">Transmembrane</keyword>
<dbReference type="InterPro" id="IPR011701">
    <property type="entry name" value="MFS"/>
</dbReference>
<evidence type="ECO:0000313" key="8">
    <source>
        <dbReference type="EMBL" id="MVQ28646.1"/>
    </source>
</evidence>
<dbReference type="SUPFAM" id="SSF103473">
    <property type="entry name" value="MFS general substrate transporter"/>
    <property type="match status" value="1"/>
</dbReference>
<dbReference type="Gene3D" id="1.20.1720.10">
    <property type="entry name" value="Multidrug resistance protein D"/>
    <property type="match status" value="1"/>
</dbReference>
<feature type="transmembrane region" description="Helical" evidence="6">
    <location>
        <begin position="270"/>
        <end position="290"/>
    </location>
</feature>
<dbReference type="PANTHER" id="PTHR43124">
    <property type="entry name" value="PURINE EFFLUX PUMP PBUE"/>
    <property type="match status" value="1"/>
</dbReference>
<evidence type="ECO:0000256" key="1">
    <source>
        <dbReference type="ARBA" id="ARBA00004651"/>
    </source>
</evidence>
<dbReference type="InterPro" id="IPR005829">
    <property type="entry name" value="Sugar_transporter_CS"/>
</dbReference>
<dbReference type="InterPro" id="IPR036259">
    <property type="entry name" value="MFS_trans_sf"/>
</dbReference>
<dbReference type="PROSITE" id="PS00216">
    <property type="entry name" value="SUGAR_TRANSPORT_1"/>
    <property type="match status" value="1"/>
</dbReference>
<keyword evidence="9" id="KW-1185">Reference proteome</keyword>
<evidence type="ECO:0000256" key="5">
    <source>
        <dbReference type="ARBA" id="ARBA00023136"/>
    </source>
</evidence>
<keyword evidence="4 6" id="KW-1133">Transmembrane helix</keyword>
<dbReference type="PROSITE" id="PS50850">
    <property type="entry name" value="MFS"/>
    <property type="match status" value="1"/>
</dbReference>
<keyword evidence="2" id="KW-1003">Cell membrane</keyword>
<feature type="transmembrane region" description="Helical" evidence="6">
    <location>
        <begin position="95"/>
        <end position="117"/>
    </location>
</feature>
<comment type="caution">
    <text evidence="8">The sequence shown here is derived from an EMBL/GenBank/DDBJ whole genome shotgun (WGS) entry which is preliminary data.</text>
</comment>
<evidence type="ECO:0000313" key="9">
    <source>
        <dbReference type="Proteomes" id="UP000469385"/>
    </source>
</evidence>
<keyword evidence="5 6" id="KW-0472">Membrane</keyword>
<feature type="transmembrane region" description="Helical" evidence="6">
    <location>
        <begin position="71"/>
        <end position="89"/>
    </location>
</feature>
<dbReference type="InterPro" id="IPR020846">
    <property type="entry name" value="MFS_dom"/>
</dbReference>
<reference evidence="8 9" key="1">
    <citation type="submission" date="2019-12" db="EMBL/GenBank/DDBJ databases">
        <authorList>
            <person name="Huq M.A."/>
        </authorList>
    </citation>
    <scope>NUCLEOTIDE SEQUENCE [LARGE SCALE GENOMIC DNA]</scope>
    <source>
        <strain evidence="8 9">MAH-25</strain>
    </source>
</reference>
<dbReference type="Pfam" id="PF07690">
    <property type="entry name" value="MFS_1"/>
    <property type="match status" value="1"/>
</dbReference>
<dbReference type="GO" id="GO:0022857">
    <property type="term" value="F:transmembrane transporter activity"/>
    <property type="evidence" value="ECO:0007669"/>
    <property type="project" value="InterPro"/>
</dbReference>
<accession>A0A6N8IRA6</accession>